<dbReference type="PANTHER" id="PTHR22916">
    <property type="entry name" value="GLYCOSYLTRANSFERASE"/>
    <property type="match status" value="1"/>
</dbReference>
<reference evidence="4 5" key="1">
    <citation type="submission" date="2016-10" db="EMBL/GenBank/DDBJ databases">
        <authorList>
            <person name="Varghese N."/>
            <person name="Submissions S."/>
        </authorList>
    </citation>
    <scope>NUCLEOTIDE SEQUENCE [LARGE SCALE GENOMIC DNA]</scope>
    <source>
        <strain evidence="4 5">DSM 29073</strain>
    </source>
</reference>
<keyword evidence="5" id="KW-1185">Reference proteome</keyword>
<dbReference type="EMBL" id="FNVS01000022">
    <property type="protein sequence ID" value="SEG23037.1"/>
    <property type="molecule type" value="Genomic_DNA"/>
</dbReference>
<dbReference type="PANTHER" id="PTHR22916:SF51">
    <property type="entry name" value="GLYCOSYLTRANSFERASE EPSH-RELATED"/>
    <property type="match status" value="1"/>
</dbReference>
<sequence length="457" mass="53369">MSVVVPVYNVEEYLPACIESLLDQDISVEIILINDGSTDGSGMIADQYANQDKRIKVIHQENGGASAARNAGLEIAQGEYIAFIDSDDWVKQNSLGELYREATKHQADMVMGNMLFYYQDGSLSNPSNPAPKDICNILLSGKDGFVKLAKANVYSSMACNYIYCKKFLDKIQARFEEGIMCEDELWSPVVFYQAEKFLITDINFYYYRQREGSVMHASSRRQRMKALFRVGNRLTEFAGHLDFMGEDGEFKNWLYVNIFWIYSKAFMFLSRIKDTSYVVPQYHLDRFWRDCWEMMPEPQKRCKYYYDLAIADLQRYTNWCTSEGVASVAYQIKSGKKLMLIYNAVRGENLHIKNEVIPANWLITTDRRYFQQADVVVFYLPDLAQEVEGDLDKPEDQIWVAWHLEETEKNYPWVNDPEFKELFDLQVYYPEDEKQEEHPVIQLCRAINNKLDKNYES</sequence>
<dbReference type="SUPFAM" id="SSF53448">
    <property type="entry name" value="Nucleotide-diphospho-sugar transferases"/>
    <property type="match status" value="1"/>
</dbReference>
<protein>
    <submittedName>
        <fullName evidence="4">Glycosyltransferase involved in cell wall bisynthesis</fullName>
    </submittedName>
</protein>
<feature type="domain" description="Glycosyltransferase 2-like" evidence="3">
    <location>
        <begin position="2"/>
        <end position="127"/>
    </location>
</feature>
<organism evidence="4 5">
    <name type="scientific">Parabacteroides chinchillae</name>
    <dbReference type="NCBI Taxonomy" id="871327"/>
    <lineage>
        <taxon>Bacteria</taxon>
        <taxon>Pseudomonadati</taxon>
        <taxon>Bacteroidota</taxon>
        <taxon>Bacteroidia</taxon>
        <taxon>Bacteroidales</taxon>
        <taxon>Tannerellaceae</taxon>
        <taxon>Parabacteroides</taxon>
    </lineage>
</organism>
<accession>A0A8G2F3V8</accession>
<dbReference type="Proteomes" id="UP000236725">
    <property type="component" value="Unassembled WGS sequence"/>
</dbReference>
<name>A0A8G2F3V8_9BACT</name>
<gene>
    <name evidence="4" type="ORF">SAMN05444001_12218</name>
</gene>
<dbReference type="Gene3D" id="3.90.550.10">
    <property type="entry name" value="Spore Coat Polysaccharide Biosynthesis Protein SpsA, Chain A"/>
    <property type="match status" value="1"/>
</dbReference>
<dbReference type="AlphaFoldDB" id="A0A8G2F3V8"/>
<keyword evidence="1" id="KW-0328">Glycosyltransferase</keyword>
<keyword evidence="2 4" id="KW-0808">Transferase</keyword>
<evidence type="ECO:0000256" key="2">
    <source>
        <dbReference type="ARBA" id="ARBA00022679"/>
    </source>
</evidence>
<proteinExistence type="predicted"/>
<dbReference type="GO" id="GO:0016758">
    <property type="term" value="F:hexosyltransferase activity"/>
    <property type="evidence" value="ECO:0007669"/>
    <property type="project" value="UniProtKB-ARBA"/>
</dbReference>
<dbReference type="InterPro" id="IPR029044">
    <property type="entry name" value="Nucleotide-diphossugar_trans"/>
</dbReference>
<dbReference type="InterPro" id="IPR001173">
    <property type="entry name" value="Glyco_trans_2-like"/>
</dbReference>
<evidence type="ECO:0000256" key="1">
    <source>
        <dbReference type="ARBA" id="ARBA00022676"/>
    </source>
</evidence>
<evidence type="ECO:0000313" key="4">
    <source>
        <dbReference type="EMBL" id="SEG23037.1"/>
    </source>
</evidence>
<evidence type="ECO:0000313" key="5">
    <source>
        <dbReference type="Proteomes" id="UP000236725"/>
    </source>
</evidence>
<evidence type="ECO:0000259" key="3">
    <source>
        <dbReference type="Pfam" id="PF00535"/>
    </source>
</evidence>
<dbReference type="CDD" id="cd00761">
    <property type="entry name" value="Glyco_tranf_GTA_type"/>
    <property type="match status" value="1"/>
</dbReference>
<dbReference type="Pfam" id="PF00535">
    <property type="entry name" value="Glycos_transf_2"/>
    <property type="match status" value="1"/>
</dbReference>
<comment type="caution">
    <text evidence="4">The sequence shown here is derived from an EMBL/GenBank/DDBJ whole genome shotgun (WGS) entry which is preliminary data.</text>
</comment>